<dbReference type="Pfam" id="PF00082">
    <property type="entry name" value="Peptidase_S8"/>
    <property type="match status" value="1"/>
</dbReference>
<feature type="domain" description="Peptidase S8/S53" evidence="5">
    <location>
        <begin position="210"/>
        <end position="570"/>
    </location>
</feature>
<evidence type="ECO:0000256" key="4">
    <source>
        <dbReference type="PROSITE-ProRule" id="PRU01240"/>
    </source>
</evidence>
<dbReference type="Proteomes" id="UP000067448">
    <property type="component" value="Unassembled WGS sequence"/>
</dbReference>
<dbReference type="PROSITE" id="PS51892">
    <property type="entry name" value="SUBTILASE"/>
    <property type="match status" value="1"/>
</dbReference>
<dbReference type="RefSeq" id="WP_059084021.1">
    <property type="nucleotide sequence ID" value="NZ_BCMM01000047.1"/>
</dbReference>
<reference evidence="6 7" key="2">
    <citation type="journal article" date="2016" name="Genome Announc.">
        <title>Draft Genome Sequences of Streptomyces scabiei S58, Streptomyces turgidiscabies T45, and Streptomyces acidiscabies a10, the Pathogens of Potato Common Scab, Isolated in Japan.</title>
        <authorList>
            <person name="Tomihama T."/>
            <person name="Nishi Y."/>
            <person name="Sakai M."/>
            <person name="Ikenaga M."/>
            <person name="Okubo T."/>
            <person name="Ikeda S."/>
        </authorList>
    </citation>
    <scope>NUCLEOTIDE SEQUENCE [LARGE SCALE GENOMIC DNA]</scope>
    <source>
        <strain evidence="6 7">S58</strain>
    </source>
</reference>
<dbReference type="PRINTS" id="PR00723">
    <property type="entry name" value="SUBTILISIN"/>
</dbReference>
<dbReference type="SUPFAM" id="SSF52743">
    <property type="entry name" value="Subtilisin-like"/>
    <property type="match status" value="1"/>
</dbReference>
<proteinExistence type="inferred from homology"/>
<name>A0A100JWE6_STRSC</name>
<dbReference type="InterPro" id="IPR036852">
    <property type="entry name" value="Peptidase_S8/S53_dom_sf"/>
</dbReference>
<evidence type="ECO:0000256" key="1">
    <source>
        <dbReference type="ARBA" id="ARBA00022670"/>
    </source>
</evidence>
<keyword evidence="3 4" id="KW-0720">Serine protease</keyword>
<keyword evidence="2 4" id="KW-0378">Hydrolase</keyword>
<evidence type="ECO:0000259" key="5">
    <source>
        <dbReference type="Pfam" id="PF00082"/>
    </source>
</evidence>
<reference evidence="7" key="3">
    <citation type="submission" date="2016-02" db="EMBL/GenBank/DDBJ databases">
        <title>Draft genome of pathogenic Streptomyces sp. in Japan.</title>
        <authorList>
            <person name="Tomihama T."/>
            <person name="Ikenaga M."/>
            <person name="Sakai M."/>
            <person name="Okubo T."/>
            <person name="Ikeda S."/>
        </authorList>
    </citation>
    <scope>NUCLEOTIDE SEQUENCE [LARGE SCALE GENOMIC DNA]</scope>
    <source>
        <strain evidence="7">S58</strain>
    </source>
</reference>
<dbReference type="InterPro" id="IPR034074">
    <property type="entry name" value="Y4bN_pept_dom"/>
</dbReference>
<dbReference type="EMBL" id="BCMM01000047">
    <property type="protein sequence ID" value="GAQ66925.1"/>
    <property type="molecule type" value="Genomic_DNA"/>
</dbReference>
<protein>
    <recommendedName>
        <fullName evidence="5">Peptidase S8/S53 domain-containing protein</fullName>
    </recommendedName>
</protein>
<comment type="similarity">
    <text evidence="4">Belongs to the peptidase S8 family.</text>
</comment>
<evidence type="ECO:0000313" key="7">
    <source>
        <dbReference type="Proteomes" id="UP000067448"/>
    </source>
</evidence>
<accession>A0A100JWE6</accession>
<sequence>MLAVTSAPGYPLPIAKIDSSGCRLVAMSSPLGKTRPEVAVVAVSGTGANRLGRRIDAYAESGLASAGGQQLSSSSGEADLVANVDEISLASVSDLWRGLETPPTGVRWWQVWLERSALYEEEPLEVLRRLGPVLGLTLSGYTLTFARRTIVHVQGSASQLAGLVGTNALPVEVRPSSAAEAFVEAPLSLREDLVADLQARTIPAQREDAPAVTVLDGGILAHHPLLKHSLARSLTLHTEGLAGDVDGHGTAMAGLALYGDFAAALGTNFPVHLRHRIESVRILELDGEPRCAGDYGTVMAEAVALTEIDAPLTRRVYSMSVTDHTEVASPEAGQPTAWSTTVDALAYGHDVVVSDGGDVTLLTPNRPGPGRLFLISAGNVREGYVQDHLTRCDLTPVEDPAQSWNAVTVGAYTRMAQVPAQGSAYAKWSPMASEGELSPFSRTGVQLDSRWPNKPDIVMEGGNLLWQSAPGGELDTVAAPSHGLLTTSRSSHQLVHAVHATSPATAQAARLAALVKERYPNLSPEAVRGLLVHCAEWTPTMWGHFAAAGAFKTKGNKQLLGALLRRYGWGVPGEERLVSSSLHDLTLIAEEEFLPLRANRGQLTFAQMQVHSLPWPVKELRDLGDERVRMRVTLSYFVEPWVGGQGWRDRFAYPSHELRFDLPRHGEDAAEFQLRVSNDAAAAEVGRAADGRKRKTKADPGWLLGSQQRQRGSLCSDLWQGTANDLAERAYLAVYPSGGWWKRQNAMDRAQVPVRYALLISIRAQDTGTDLLTPIRSEIEARISVPVSIEL</sequence>
<gene>
    <name evidence="6" type="ORF">SsS58_07365</name>
</gene>
<dbReference type="AlphaFoldDB" id="A0A100JWE6"/>
<feature type="active site" description="Charge relay system" evidence="4">
    <location>
        <position position="248"/>
    </location>
</feature>
<dbReference type="InterPro" id="IPR000209">
    <property type="entry name" value="Peptidase_S8/S53_dom"/>
</dbReference>
<dbReference type="OrthoDB" id="9768989at2"/>
<organism evidence="6 7">
    <name type="scientific">Streptomyces scabiei</name>
    <dbReference type="NCBI Taxonomy" id="1930"/>
    <lineage>
        <taxon>Bacteria</taxon>
        <taxon>Bacillati</taxon>
        <taxon>Actinomycetota</taxon>
        <taxon>Actinomycetes</taxon>
        <taxon>Kitasatosporales</taxon>
        <taxon>Streptomycetaceae</taxon>
        <taxon>Streptomyces</taxon>
    </lineage>
</organism>
<feature type="active site" description="Charge relay system" evidence="4">
    <location>
        <position position="502"/>
    </location>
</feature>
<dbReference type="GO" id="GO:0006508">
    <property type="term" value="P:proteolysis"/>
    <property type="evidence" value="ECO:0007669"/>
    <property type="project" value="UniProtKB-KW"/>
</dbReference>
<comment type="caution">
    <text evidence="6">The sequence shown here is derived from an EMBL/GenBank/DDBJ whole genome shotgun (WGS) entry which is preliminary data.</text>
</comment>
<evidence type="ECO:0000256" key="3">
    <source>
        <dbReference type="ARBA" id="ARBA00022825"/>
    </source>
</evidence>
<evidence type="ECO:0000313" key="6">
    <source>
        <dbReference type="EMBL" id="GAQ66925.1"/>
    </source>
</evidence>
<dbReference type="GO" id="GO:0004252">
    <property type="term" value="F:serine-type endopeptidase activity"/>
    <property type="evidence" value="ECO:0007669"/>
    <property type="project" value="UniProtKB-UniRule"/>
</dbReference>
<evidence type="ECO:0000256" key="2">
    <source>
        <dbReference type="ARBA" id="ARBA00022801"/>
    </source>
</evidence>
<keyword evidence="1 4" id="KW-0645">Protease</keyword>
<reference evidence="7" key="1">
    <citation type="submission" date="2015-11" db="EMBL/GenBank/DDBJ databases">
        <authorList>
            <consortium name="Cross-ministerial Strategic Innovation Promotion Program (SIP) consortium"/>
            <person name="Tomihama T."/>
            <person name="Ikenaga M."/>
            <person name="Sakai M."/>
            <person name="Okubo T."/>
            <person name="Ikeda S."/>
        </authorList>
    </citation>
    <scope>NUCLEOTIDE SEQUENCE [LARGE SCALE GENOMIC DNA]</scope>
    <source>
        <strain evidence="7">S58</strain>
    </source>
</reference>
<dbReference type="Gene3D" id="3.40.50.200">
    <property type="entry name" value="Peptidase S8/S53 domain"/>
    <property type="match status" value="1"/>
</dbReference>
<feature type="active site" description="Charge relay system" evidence="4">
    <location>
        <position position="216"/>
    </location>
</feature>
<dbReference type="InterPro" id="IPR015500">
    <property type="entry name" value="Peptidase_S8_subtilisin-rel"/>
</dbReference>
<dbReference type="CDD" id="cd04847">
    <property type="entry name" value="Peptidases_S8_Subtilisin_like_2"/>
    <property type="match status" value="1"/>
</dbReference>